<reference evidence="4 5" key="1">
    <citation type="journal article" date="2014" name="Int. J. Syst. Evol. Microbiol.">
        <title>Complete genome sequence of Corynebacterium casei LMG S-19264T (=DSM 44701T), isolated from a smear-ripened cheese.</title>
        <authorList>
            <consortium name="US DOE Joint Genome Institute (JGI-PGF)"/>
            <person name="Walter F."/>
            <person name="Albersmeier A."/>
            <person name="Kalinowski J."/>
            <person name="Ruckert C."/>
        </authorList>
    </citation>
    <scope>NUCLEOTIDE SEQUENCE [LARGE SCALE GENOMIC DNA]</scope>
    <source>
        <strain evidence="4 5">KCTC 19473</strain>
    </source>
</reference>
<dbReference type="Pfam" id="PF13559">
    <property type="entry name" value="DUF4129"/>
    <property type="match status" value="1"/>
</dbReference>
<accession>A0A918X8L0</accession>
<dbReference type="AlphaFoldDB" id="A0A918X8L0"/>
<keyword evidence="2" id="KW-0472">Membrane</keyword>
<name>A0A918X8L0_9ACTN</name>
<dbReference type="Proteomes" id="UP000654947">
    <property type="component" value="Unassembled WGS sequence"/>
</dbReference>
<keyword evidence="2" id="KW-0812">Transmembrane</keyword>
<sequence length="211" mass="23252">MRAPTASSSEITGEEGRRRAIEELSDPVYGDREPSLLDRFLQWLSDLIDDLMQLGNGLPGDWWLLLPVLLALALLVVGLVVYLRPGRNRKIGAPVHEESKRTAADHRAAADGHESSGAYDRAVVERLRAIDVDLEDRALLTPTAGRTATELAAEAGRSLPEQAGRLSDAATLFNDVVYGHREATAETARTLRELDDRLRAARPTPVEEERR</sequence>
<comment type="caution">
    <text evidence="4">The sequence shown here is derived from an EMBL/GenBank/DDBJ whole genome shotgun (WGS) entry which is preliminary data.</text>
</comment>
<feature type="region of interest" description="Disordered" evidence="1">
    <location>
        <begin position="96"/>
        <end position="115"/>
    </location>
</feature>
<feature type="compositionally biased region" description="Basic and acidic residues" evidence="1">
    <location>
        <begin position="96"/>
        <end position="114"/>
    </location>
</feature>
<gene>
    <name evidence="4" type="ORF">GCM10007147_08220</name>
</gene>
<dbReference type="EMBL" id="BMXL01000003">
    <property type="protein sequence ID" value="GHD18298.1"/>
    <property type="molecule type" value="Genomic_DNA"/>
</dbReference>
<evidence type="ECO:0000256" key="2">
    <source>
        <dbReference type="SAM" id="Phobius"/>
    </source>
</evidence>
<keyword evidence="5" id="KW-1185">Reference proteome</keyword>
<evidence type="ECO:0000313" key="5">
    <source>
        <dbReference type="Proteomes" id="UP000654947"/>
    </source>
</evidence>
<proteinExistence type="predicted"/>
<evidence type="ECO:0000313" key="4">
    <source>
        <dbReference type="EMBL" id="GHD18298.1"/>
    </source>
</evidence>
<evidence type="ECO:0000259" key="3">
    <source>
        <dbReference type="Pfam" id="PF13559"/>
    </source>
</evidence>
<feature type="transmembrane region" description="Helical" evidence="2">
    <location>
        <begin position="62"/>
        <end position="83"/>
    </location>
</feature>
<evidence type="ECO:0000256" key="1">
    <source>
        <dbReference type="SAM" id="MobiDB-lite"/>
    </source>
</evidence>
<dbReference type="InterPro" id="IPR025403">
    <property type="entry name" value="TgpA-like_C"/>
</dbReference>
<feature type="domain" description="Protein-glutamine gamma-glutamyltransferase-like C-terminal" evidence="3">
    <location>
        <begin position="127"/>
        <end position="195"/>
    </location>
</feature>
<protein>
    <recommendedName>
        <fullName evidence="3">Protein-glutamine gamma-glutamyltransferase-like C-terminal domain-containing protein</fullName>
    </recommendedName>
</protein>
<keyword evidence="2" id="KW-1133">Transmembrane helix</keyword>
<dbReference type="RefSeq" id="WP_017575229.1">
    <property type="nucleotide sequence ID" value="NZ_BMXL01000003.1"/>
</dbReference>
<organism evidence="4 5">
    <name type="scientific">Nocardiopsis kunsanensis</name>
    <dbReference type="NCBI Taxonomy" id="141693"/>
    <lineage>
        <taxon>Bacteria</taxon>
        <taxon>Bacillati</taxon>
        <taxon>Actinomycetota</taxon>
        <taxon>Actinomycetes</taxon>
        <taxon>Streptosporangiales</taxon>
        <taxon>Nocardiopsidaceae</taxon>
        <taxon>Nocardiopsis</taxon>
    </lineage>
</organism>